<keyword evidence="3" id="KW-1185">Reference proteome</keyword>
<organism evidence="2 3">
    <name type="scientific">Portunus trituberculatus</name>
    <name type="common">Swimming crab</name>
    <name type="synonym">Neptunus trituberculatus</name>
    <dbReference type="NCBI Taxonomy" id="210409"/>
    <lineage>
        <taxon>Eukaryota</taxon>
        <taxon>Metazoa</taxon>
        <taxon>Ecdysozoa</taxon>
        <taxon>Arthropoda</taxon>
        <taxon>Crustacea</taxon>
        <taxon>Multicrustacea</taxon>
        <taxon>Malacostraca</taxon>
        <taxon>Eumalacostraca</taxon>
        <taxon>Eucarida</taxon>
        <taxon>Decapoda</taxon>
        <taxon>Pleocyemata</taxon>
        <taxon>Brachyura</taxon>
        <taxon>Eubrachyura</taxon>
        <taxon>Portunoidea</taxon>
        <taxon>Portunidae</taxon>
        <taxon>Portuninae</taxon>
        <taxon>Portunus</taxon>
    </lineage>
</organism>
<evidence type="ECO:0000313" key="3">
    <source>
        <dbReference type="Proteomes" id="UP000324222"/>
    </source>
</evidence>
<evidence type="ECO:0000256" key="1">
    <source>
        <dbReference type="SAM" id="MobiDB-lite"/>
    </source>
</evidence>
<protein>
    <submittedName>
        <fullName evidence="2">Uncharacterized protein</fullName>
    </submittedName>
</protein>
<gene>
    <name evidence="2" type="ORF">E2C01_073880</name>
</gene>
<dbReference type="EMBL" id="VSRR010050911">
    <property type="protein sequence ID" value="MPC79357.1"/>
    <property type="molecule type" value="Genomic_DNA"/>
</dbReference>
<dbReference type="AlphaFoldDB" id="A0A5B7ICU9"/>
<proteinExistence type="predicted"/>
<dbReference type="Proteomes" id="UP000324222">
    <property type="component" value="Unassembled WGS sequence"/>
</dbReference>
<feature type="region of interest" description="Disordered" evidence="1">
    <location>
        <begin position="1"/>
        <end position="23"/>
    </location>
</feature>
<evidence type="ECO:0000313" key="2">
    <source>
        <dbReference type="EMBL" id="MPC79357.1"/>
    </source>
</evidence>
<sequence>MAPAVGSVPPLDDGRAGPTTGVGVSFNAPMAPVAVCWRVTCLRVKRPQNFVCAVSPHNTNRRIPEHVRETKGIKVTKFK</sequence>
<reference evidence="2 3" key="1">
    <citation type="submission" date="2019-05" db="EMBL/GenBank/DDBJ databases">
        <title>Another draft genome of Portunus trituberculatus and its Hox gene families provides insights of decapod evolution.</title>
        <authorList>
            <person name="Jeong J.-H."/>
            <person name="Song I."/>
            <person name="Kim S."/>
            <person name="Choi T."/>
            <person name="Kim D."/>
            <person name="Ryu S."/>
            <person name="Kim W."/>
        </authorList>
    </citation>
    <scope>NUCLEOTIDE SEQUENCE [LARGE SCALE GENOMIC DNA]</scope>
    <source>
        <tissue evidence="2">Muscle</tissue>
    </source>
</reference>
<accession>A0A5B7ICU9</accession>
<name>A0A5B7ICU9_PORTR</name>
<comment type="caution">
    <text evidence="2">The sequence shown here is derived from an EMBL/GenBank/DDBJ whole genome shotgun (WGS) entry which is preliminary data.</text>
</comment>